<evidence type="ECO:0000313" key="3">
    <source>
        <dbReference type="EMBL" id="GLW68493.1"/>
    </source>
</evidence>
<proteinExistence type="predicted"/>
<comment type="caution">
    <text evidence="3">The sequence shown here is derived from an EMBL/GenBank/DDBJ whole genome shotgun (WGS) entry which is preliminary data.</text>
</comment>
<dbReference type="Proteomes" id="UP001165041">
    <property type="component" value="Unassembled WGS sequence"/>
</dbReference>
<accession>A0A9W6UZQ7</accession>
<dbReference type="RefSeq" id="WP_285733611.1">
    <property type="nucleotide sequence ID" value="NZ_BSSA01000002.1"/>
</dbReference>
<evidence type="ECO:0000256" key="2">
    <source>
        <dbReference type="SAM" id="SignalP"/>
    </source>
</evidence>
<sequence length="388" mass="39961">MKHRTATAALLLAAALSATAAPAGAQSVPPPGERVRVWTVDAFPASDVRLQDAARSGGGSWAVGARVAPQGRGESVSPVAFTRGGADRPWRELALPAGLEADTVAPDGSGGTWVTGSRRGGGVPIGHYRAGRWQVQDAPLPAHAVGGGFGGITTAGGPDDAWAVGSYQPDDLLTFYGVIEHWDGASWRQVPTPDLGTDYWTLSDVAATGPSDVWAAGSVGTPEGWPRPLLLHYDGRAWSRVAAPDLDARYGELTRLVVAGPGDVWAAGTENDASRTSYRPLVARFDGRAWTHQDTGIAGGRLSGLARTPGGVAVVGSVAVDGVSRPTGAQLTHRGWEPLDLPQGTAPGGRVPRGVVSVDGRLTVVGLDSAGTDADGRPLPPQPFSVTR</sequence>
<dbReference type="EMBL" id="BSSA01000002">
    <property type="protein sequence ID" value="GLW68493.1"/>
    <property type="molecule type" value="Genomic_DNA"/>
</dbReference>
<protein>
    <recommendedName>
        <fullName evidence="5">Secreted protein</fullName>
    </recommendedName>
</protein>
<gene>
    <name evidence="3" type="ORF">Kpho02_07920</name>
</gene>
<dbReference type="AlphaFoldDB" id="A0A9W6UZQ7"/>
<feature type="signal peptide" evidence="2">
    <location>
        <begin position="1"/>
        <end position="20"/>
    </location>
</feature>
<organism evidence="3 4">
    <name type="scientific">Kitasatospora phosalacinea</name>
    <dbReference type="NCBI Taxonomy" id="2065"/>
    <lineage>
        <taxon>Bacteria</taxon>
        <taxon>Bacillati</taxon>
        <taxon>Actinomycetota</taxon>
        <taxon>Actinomycetes</taxon>
        <taxon>Kitasatosporales</taxon>
        <taxon>Streptomycetaceae</taxon>
        <taxon>Kitasatospora</taxon>
    </lineage>
</organism>
<reference evidence="3" key="1">
    <citation type="submission" date="2023-02" db="EMBL/GenBank/DDBJ databases">
        <title>Kitasatospora phosalacinea NBRC 14627.</title>
        <authorList>
            <person name="Ichikawa N."/>
            <person name="Sato H."/>
            <person name="Tonouchi N."/>
        </authorList>
    </citation>
    <scope>NUCLEOTIDE SEQUENCE</scope>
    <source>
        <strain evidence="3">NBRC 14627</strain>
    </source>
</reference>
<evidence type="ECO:0000256" key="1">
    <source>
        <dbReference type="SAM" id="MobiDB-lite"/>
    </source>
</evidence>
<evidence type="ECO:0008006" key="5">
    <source>
        <dbReference type="Google" id="ProtNLM"/>
    </source>
</evidence>
<evidence type="ECO:0000313" key="4">
    <source>
        <dbReference type="Proteomes" id="UP001165041"/>
    </source>
</evidence>
<keyword evidence="2" id="KW-0732">Signal</keyword>
<feature type="compositionally biased region" description="Pro residues" evidence="1">
    <location>
        <begin position="378"/>
        <end position="388"/>
    </location>
</feature>
<name>A0A9W6UZQ7_9ACTN</name>
<feature type="chain" id="PRO_5040731384" description="Secreted protein" evidence="2">
    <location>
        <begin position="21"/>
        <end position="388"/>
    </location>
</feature>
<feature type="region of interest" description="Disordered" evidence="1">
    <location>
        <begin position="368"/>
        <end position="388"/>
    </location>
</feature>